<reference evidence="2 3" key="1">
    <citation type="journal article" date="2019" name="Int. J. Syst. Evol. Microbiol.">
        <title>The Global Catalogue of Microorganisms (GCM) 10K type strain sequencing project: providing services to taxonomists for standard genome sequencing and annotation.</title>
        <authorList>
            <consortium name="The Broad Institute Genomics Platform"/>
            <consortium name="The Broad Institute Genome Sequencing Center for Infectious Disease"/>
            <person name="Wu L."/>
            <person name="Ma J."/>
        </authorList>
    </citation>
    <scope>NUCLEOTIDE SEQUENCE [LARGE SCALE GENOMIC DNA]</scope>
    <source>
        <strain evidence="2 3">JCM 15900</strain>
    </source>
</reference>
<dbReference type="InterPro" id="IPR041657">
    <property type="entry name" value="HTH_17"/>
</dbReference>
<evidence type="ECO:0000313" key="2">
    <source>
        <dbReference type="EMBL" id="GAA2106359.1"/>
    </source>
</evidence>
<dbReference type="InterPro" id="IPR009061">
    <property type="entry name" value="DNA-bd_dom_put_sf"/>
</dbReference>
<dbReference type="InterPro" id="IPR010093">
    <property type="entry name" value="SinI_DNA-bd"/>
</dbReference>
<accession>A0ABN2X995</accession>
<evidence type="ECO:0000259" key="1">
    <source>
        <dbReference type="Pfam" id="PF12728"/>
    </source>
</evidence>
<gene>
    <name evidence="2" type="ORF">GCM10009823_32380</name>
</gene>
<proteinExistence type="predicted"/>
<dbReference type="NCBIfam" id="TIGR01764">
    <property type="entry name" value="excise"/>
    <property type="match status" value="1"/>
</dbReference>
<evidence type="ECO:0000313" key="3">
    <source>
        <dbReference type="Proteomes" id="UP001500984"/>
    </source>
</evidence>
<feature type="domain" description="Helix-turn-helix" evidence="1">
    <location>
        <begin position="63"/>
        <end position="110"/>
    </location>
</feature>
<keyword evidence="3" id="KW-1185">Reference proteome</keyword>
<dbReference type="EMBL" id="BAAAPZ010000019">
    <property type="protein sequence ID" value="GAA2106359.1"/>
    <property type="molecule type" value="Genomic_DNA"/>
</dbReference>
<dbReference type="Proteomes" id="UP001500984">
    <property type="component" value="Unassembled WGS sequence"/>
</dbReference>
<protein>
    <recommendedName>
        <fullName evidence="1">Helix-turn-helix domain-containing protein</fullName>
    </recommendedName>
</protein>
<dbReference type="SUPFAM" id="SSF46955">
    <property type="entry name" value="Putative DNA-binding domain"/>
    <property type="match status" value="1"/>
</dbReference>
<comment type="caution">
    <text evidence="2">The sequence shown here is derived from an EMBL/GenBank/DDBJ whole genome shotgun (WGS) entry which is preliminary data.</text>
</comment>
<organism evidence="2 3">
    <name type="scientific">Brevibacterium salitolerans</name>
    <dbReference type="NCBI Taxonomy" id="1403566"/>
    <lineage>
        <taxon>Bacteria</taxon>
        <taxon>Bacillati</taxon>
        <taxon>Actinomycetota</taxon>
        <taxon>Actinomycetes</taxon>
        <taxon>Micrococcales</taxon>
        <taxon>Brevibacteriaceae</taxon>
        <taxon>Brevibacterium</taxon>
    </lineage>
</organism>
<sequence length="140" mass="14923">MDSMTGVIAHNEAQRLRSAIEDAIGVPTGSGAAIPGEARDALLRVVEVLESSGGAVVLPADALLSTQQAAELLGVSRMTVVRLIDRGELEAEGGGVHRRISAAELERYRKASVARRRTALRELAQDVAEDTRPDRVISTR</sequence>
<name>A0ABN2X995_9MICO</name>
<dbReference type="Pfam" id="PF12728">
    <property type="entry name" value="HTH_17"/>
    <property type="match status" value="1"/>
</dbReference>
<dbReference type="Gene3D" id="1.10.1660.10">
    <property type="match status" value="1"/>
</dbReference>